<dbReference type="Pfam" id="PF02631">
    <property type="entry name" value="RecX_HTH2"/>
    <property type="match status" value="1"/>
</dbReference>
<dbReference type="InterPro" id="IPR053925">
    <property type="entry name" value="RecX_HTH_3rd"/>
</dbReference>
<reference evidence="10" key="2">
    <citation type="journal article" date="2021" name="PeerJ">
        <title>Extensive microbial diversity within the chicken gut microbiome revealed by metagenomics and culture.</title>
        <authorList>
            <person name="Gilroy R."/>
            <person name="Ravi A."/>
            <person name="Getino M."/>
            <person name="Pursley I."/>
            <person name="Horton D.L."/>
            <person name="Alikhan N.F."/>
            <person name="Baker D."/>
            <person name="Gharbi K."/>
            <person name="Hall N."/>
            <person name="Watson M."/>
            <person name="Adriaenssens E.M."/>
            <person name="Foster-Nyarko E."/>
            <person name="Jarju S."/>
            <person name="Secka A."/>
            <person name="Antonio M."/>
            <person name="Oren A."/>
            <person name="Chaudhuri R.R."/>
            <person name="La Ragione R."/>
            <person name="Hildebrand F."/>
            <person name="Pallen M.J."/>
        </authorList>
    </citation>
    <scope>NUCLEOTIDE SEQUENCE</scope>
    <source>
        <strain evidence="10">CHK175-13533</strain>
    </source>
</reference>
<evidence type="ECO:0000256" key="5">
    <source>
        <dbReference type="HAMAP-Rule" id="MF_01114"/>
    </source>
</evidence>
<evidence type="ECO:0000313" key="10">
    <source>
        <dbReference type="EMBL" id="HJH24719.1"/>
    </source>
</evidence>
<comment type="caution">
    <text evidence="10">The sequence shown here is derived from an EMBL/GenBank/DDBJ whole genome shotgun (WGS) entry which is preliminary data.</text>
</comment>
<gene>
    <name evidence="5 10" type="primary">recX</name>
    <name evidence="11" type="ORF">GGR41_002068</name>
    <name evidence="10" type="ORF">K8U84_09220</name>
</gene>
<dbReference type="InterPro" id="IPR003783">
    <property type="entry name" value="Regulatory_RecX"/>
</dbReference>
<keyword evidence="6" id="KW-0175">Coiled coil</keyword>
<feature type="domain" description="RecX third three-helical" evidence="8">
    <location>
        <begin position="126"/>
        <end position="171"/>
    </location>
</feature>
<reference evidence="11 13" key="1">
    <citation type="submission" date="2020-03" db="EMBL/GenBank/DDBJ databases">
        <title>Genomic Encyclopedia of Type Strains, Phase IV (KMG-IV): sequencing the most valuable type-strain genomes for metagenomic binning, comparative biology and taxonomic classification.</title>
        <authorList>
            <person name="Goeker M."/>
        </authorList>
    </citation>
    <scope>NUCLEOTIDE SEQUENCE [LARGE SCALE GENOMIC DNA]</scope>
    <source>
        <strain evidence="11 13">DSM 26613</strain>
    </source>
</reference>
<evidence type="ECO:0000256" key="3">
    <source>
        <dbReference type="ARBA" id="ARBA00018111"/>
    </source>
</evidence>
<dbReference type="InterPro" id="IPR053924">
    <property type="entry name" value="RecX_HTH_2nd"/>
</dbReference>
<keyword evidence="13" id="KW-1185">Reference proteome</keyword>
<dbReference type="InterPro" id="IPR036388">
    <property type="entry name" value="WH-like_DNA-bd_sf"/>
</dbReference>
<feature type="coiled-coil region" evidence="6">
    <location>
        <begin position="51"/>
        <end position="78"/>
    </location>
</feature>
<evidence type="ECO:0000313" key="13">
    <source>
        <dbReference type="Proteomes" id="UP000783934"/>
    </source>
</evidence>
<dbReference type="AlphaFoldDB" id="A0A9D2VHJ1"/>
<feature type="domain" description="RecX second three-helical" evidence="7">
    <location>
        <begin position="83"/>
        <end position="121"/>
    </location>
</feature>
<evidence type="ECO:0000259" key="8">
    <source>
        <dbReference type="Pfam" id="PF21981"/>
    </source>
</evidence>
<dbReference type="EMBL" id="JAATIZ010000004">
    <property type="protein sequence ID" value="NJB65813.1"/>
    <property type="molecule type" value="Genomic_DNA"/>
</dbReference>
<evidence type="ECO:0000259" key="7">
    <source>
        <dbReference type="Pfam" id="PF02631"/>
    </source>
</evidence>
<comment type="similarity">
    <text evidence="2 5">Belongs to the RecX family.</text>
</comment>
<sequence>MQNFNDEGDFEQLGFEDFEQLGSAKEPPSKRKGVSLKARAIDFLSRREHSRLELQRKLQRHSDDLEAITQLLDELQAQNWLCDERFTQSLINRRAHKFGTRRLLQELRQQGVDAEHIDLALEQLKDSEFERALEVWERKFGTAPTDQKSYAKQHRFMASRGFSPDLLRKILDRFNEAI</sequence>
<comment type="function">
    <text evidence="5">Modulates RecA activity.</text>
</comment>
<evidence type="ECO:0000256" key="4">
    <source>
        <dbReference type="ARBA" id="ARBA00022490"/>
    </source>
</evidence>
<dbReference type="InterPro" id="IPR053926">
    <property type="entry name" value="RecX_HTH_1st"/>
</dbReference>
<name>A0A9D2VHJ1_9BURK</name>
<evidence type="ECO:0000313" key="11">
    <source>
        <dbReference type="EMBL" id="NJB65813.1"/>
    </source>
</evidence>
<evidence type="ECO:0000256" key="6">
    <source>
        <dbReference type="SAM" id="Coils"/>
    </source>
</evidence>
<evidence type="ECO:0000256" key="2">
    <source>
        <dbReference type="ARBA" id="ARBA00009695"/>
    </source>
</evidence>
<accession>A0A9D2VHJ1</accession>
<dbReference type="HAMAP" id="MF_01114">
    <property type="entry name" value="RecX"/>
    <property type="match status" value="1"/>
</dbReference>
<keyword evidence="4 5" id="KW-0963">Cytoplasm</keyword>
<dbReference type="PANTHER" id="PTHR33602:SF1">
    <property type="entry name" value="REGULATORY PROTEIN RECX FAMILY PROTEIN"/>
    <property type="match status" value="1"/>
</dbReference>
<dbReference type="NCBIfam" id="NF001055">
    <property type="entry name" value="PRK00117.2-5"/>
    <property type="match status" value="1"/>
</dbReference>
<dbReference type="Gene3D" id="1.10.10.10">
    <property type="entry name" value="Winged helix-like DNA-binding domain superfamily/Winged helix DNA-binding domain"/>
    <property type="match status" value="3"/>
</dbReference>
<comment type="subcellular location">
    <subcellularLocation>
        <location evidence="1 5">Cytoplasm</location>
    </subcellularLocation>
</comment>
<dbReference type="GO" id="GO:0006282">
    <property type="term" value="P:regulation of DNA repair"/>
    <property type="evidence" value="ECO:0007669"/>
    <property type="project" value="UniProtKB-UniRule"/>
</dbReference>
<dbReference type="Proteomes" id="UP000783934">
    <property type="component" value="Unassembled WGS sequence"/>
</dbReference>
<dbReference type="RefSeq" id="WP_167661760.1">
    <property type="nucleotide sequence ID" value="NZ_BMCQ01000005.1"/>
</dbReference>
<dbReference type="PANTHER" id="PTHR33602">
    <property type="entry name" value="REGULATORY PROTEIN RECX FAMILY PROTEIN"/>
    <property type="match status" value="1"/>
</dbReference>
<dbReference type="Pfam" id="PF21982">
    <property type="entry name" value="RecX_HTH1"/>
    <property type="match status" value="1"/>
</dbReference>
<protein>
    <recommendedName>
        <fullName evidence="3 5">Regulatory protein RecX</fullName>
    </recommendedName>
</protein>
<dbReference type="EMBL" id="DYTQ01000103">
    <property type="protein sequence ID" value="HJH24719.1"/>
    <property type="molecule type" value="Genomic_DNA"/>
</dbReference>
<evidence type="ECO:0000259" key="9">
    <source>
        <dbReference type="Pfam" id="PF21982"/>
    </source>
</evidence>
<organism evidence="10 12">
    <name type="scientific">Paenalcaligenes hominis</name>
    <dbReference type="NCBI Taxonomy" id="643674"/>
    <lineage>
        <taxon>Bacteria</taxon>
        <taxon>Pseudomonadati</taxon>
        <taxon>Pseudomonadota</taxon>
        <taxon>Betaproteobacteria</taxon>
        <taxon>Burkholderiales</taxon>
        <taxon>Alcaligenaceae</taxon>
        <taxon>Paenalcaligenes</taxon>
    </lineage>
</organism>
<dbReference type="GO" id="GO:0005737">
    <property type="term" value="C:cytoplasm"/>
    <property type="evidence" value="ECO:0007669"/>
    <property type="project" value="UniProtKB-SubCell"/>
</dbReference>
<dbReference type="Pfam" id="PF21981">
    <property type="entry name" value="RecX_HTH3"/>
    <property type="match status" value="1"/>
</dbReference>
<evidence type="ECO:0000256" key="1">
    <source>
        <dbReference type="ARBA" id="ARBA00004496"/>
    </source>
</evidence>
<evidence type="ECO:0000313" key="12">
    <source>
        <dbReference type="Proteomes" id="UP000700248"/>
    </source>
</evidence>
<reference evidence="10" key="3">
    <citation type="submission" date="2021-09" db="EMBL/GenBank/DDBJ databases">
        <authorList>
            <person name="Gilroy R."/>
        </authorList>
    </citation>
    <scope>NUCLEOTIDE SEQUENCE</scope>
    <source>
        <strain evidence="10">CHK175-13533</strain>
    </source>
</reference>
<feature type="domain" description="RecX first three-helical" evidence="9">
    <location>
        <begin position="37"/>
        <end position="75"/>
    </location>
</feature>
<proteinExistence type="inferred from homology"/>
<dbReference type="Proteomes" id="UP000700248">
    <property type="component" value="Unassembled WGS sequence"/>
</dbReference>